<feature type="transmembrane region" description="Helical" evidence="2">
    <location>
        <begin position="252"/>
        <end position="276"/>
    </location>
</feature>
<organism evidence="3 4">
    <name type="scientific">Rubellimicrobium roseum</name>
    <dbReference type="NCBI Taxonomy" id="687525"/>
    <lineage>
        <taxon>Bacteria</taxon>
        <taxon>Pseudomonadati</taxon>
        <taxon>Pseudomonadota</taxon>
        <taxon>Alphaproteobacteria</taxon>
        <taxon>Rhodobacterales</taxon>
        <taxon>Roseobacteraceae</taxon>
        <taxon>Rubellimicrobium</taxon>
    </lineage>
</organism>
<dbReference type="RefSeq" id="WP_139081915.1">
    <property type="nucleotide sequence ID" value="NZ_VDFV01000015.1"/>
</dbReference>
<feature type="transmembrane region" description="Helical" evidence="2">
    <location>
        <begin position="374"/>
        <end position="398"/>
    </location>
</feature>
<evidence type="ECO:0000256" key="1">
    <source>
        <dbReference type="ARBA" id="ARBA00022448"/>
    </source>
</evidence>
<gene>
    <name evidence="3" type="ORF">FHG71_11945</name>
</gene>
<feature type="transmembrane region" description="Helical" evidence="2">
    <location>
        <begin position="110"/>
        <end position="129"/>
    </location>
</feature>
<feature type="transmembrane region" description="Helical" evidence="2">
    <location>
        <begin position="330"/>
        <end position="354"/>
    </location>
</feature>
<keyword evidence="1" id="KW-0813">Transport</keyword>
<feature type="transmembrane region" description="Helical" evidence="2">
    <location>
        <begin position="288"/>
        <end position="309"/>
    </location>
</feature>
<dbReference type="InterPro" id="IPR002528">
    <property type="entry name" value="MATE_fam"/>
</dbReference>
<accession>A0A5C4N918</accession>
<dbReference type="AlphaFoldDB" id="A0A5C4N918"/>
<evidence type="ECO:0000313" key="4">
    <source>
        <dbReference type="Proteomes" id="UP000305709"/>
    </source>
</evidence>
<feature type="transmembrane region" description="Helical" evidence="2">
    <location>
        <begin position="210"/>
        <end position="231"/>
    </location>
</feature>
<proteinExistence type="predicted"/>
<evidence type="ECO:0000313" key="3">
    <source>
        <dbReference type="EMBL" id="TNC71301.1"/>
    </source>
</evidence>
<reference evidence="3 4" key="1">
    <citation type="submission" date="2019-06" db="EMBL/GenBank/DDBJ databases">
        <authorList>
            <person name="Jiang L."/>
        </authorList>
    </citation>
    <scope>NUCLEOTIDE SEQUENCE [LARGE SCALE GENOMIC DNA]</scope>
    <source>
        <strain evidence="3 4">YIM 48858</strain>
    </source>
</reference>
<keyword evidence="4" id="KW-1185">Reference proteome</keyword>
<evidence type="ECO:0000256" key="2">
    <source>
        <dbReference type="SAM" id="Phobius"/>
    </source>
</evidence>
<dbReference type="GO" id="GO:0042910">
    <property type="term" value="F:xenobiotic transmembrane transporter activity"/>
    <property type="evidence" value="ECO:0007669"/>
    <property type="project" value="InterPro"/>
</dbReference>
<feature type="transmembrane region" description="Helical" evidence="2">
    <location>
        <begin position="410"/>
        <end position="429"/>
    </location>
</feature>
<dbReference type="PANTHER" id="PTHR43298">
    <property type="entry name" value="MULTIDRUG RESISTANCE PROTEIN NORM-RELATED"/>
    <property type="match status" value="1"/>
</dbReference>
<keyword evidence="2" id="KW-0472">Membrane</keyword>
<comment type="caution">
    <text evidence="3">The sequence shown here is derived from an EMBL/GenBank/DDBJ whole genome shotgun (WGS) entry which is preliminary data.</text>
</comment>
<dbReference type="OrthoDB" id="9780160at2"/>
<dbReference type="GO" id="GO:0015297">
    <property type="term" value="F:antiporter activity"/>
    <property type="evidence" value="ECO:0007669"/>
    <property type="project" value="InterPro"/>
</dbReference>
<keyword evidence="2" id="KW-1133">Transmembrane helix</keyword>
<feature type="transmembrane region" description="Helical" evidence="2">
    <location>
        <begin position="27"/>
        <end position="45"/>
    </location>
</feature>
<feature type="transmembrane region" description="Helical" evidence="2">
    <location>
        <begin position="149"/>
        <end position="166"/>
    </location>
</feature>
<dbReference type="GO" id="GO:0005886">
    <property type="term" value="C:plasma membrane"/>
    <property type="evidence" value="ECO:0007669"/>
    <property type="project" value="TreeGrafter"/>
</dbReference>
<protein>
    <submittedName>
        <fullName evidence="3">Uncharacterized protein</fullName>
    </submittedName>
</protein>
<feature type="transmembrane region" description="Helical" evidence="2">
    <location>
        <begin position="76"/>
        <end position="98"/>
    </location>
</feature>
<dbReference type="EMBL" id="VDFV01000015">
    <property type="protein sequence ID" value="TNC71301.1"/>
    <property type="molecule type" value="Genomic_DNA"/>
</dbReference>
<dbReference type="PANTHER" id="PTHR43298:SF2">
    <property type="entry name" value="FMN_FAD EXPORTER YEEO-RELATED"/>
    <property type="match status" value="1"/>
</dbReference>
<feature type="transmembrane region" description="Helical" evidence="2">
    <location>
        <begin position="178"/>
        <end position="198"/>
    </location>
</feature>
<feature type="transmembrane region" description="Helical" evidence="2">
    <location>
        <begin position="435"/>
        <end position="459"/>
    </location>
</feature>
<dbReference type="InterPro" id="IPR050222">
    <property type="entry name" value="MATE_MdtK"/>
</dbReference>
<name>A0A5C4N918_9RHOB</name>
<keyword evidence="2" id="KW-0812">Transmembrane</keyword>
<dbReference type="Proteomes" id="UP000305709">
    <property type="component" value="Unassembled WGS sequence"/>
</dbReference>
<dbReference type="Pfam" id="PF01554">
    <property type="entry name" value="MatE"/>
    <property type="match status" value="2"/>
</dbReference>
<sequence length="472" mass="48602">MSLSLSRPLGQPRSRASMSWTDRLGETGALVRLAVPIMLIALVNMGMSVTDAAMVSALFGTDAFAAVAVGSDLYSILFYVGAGVVAGLSPFYTAAAVQEDAAGAARLERIGWRLVALCALVAVPAVWFAPRWLVTFGLDADLLTQGRGYTRTMALTLLPMLGVVLLRTLLTAAGRPNLFLKVTLTMLPLNAATNWVLMTGPGPLPAFGPTGAGLSSFLVACGTLLVLLLVLRRASRRPADAKRSPPVAWTELAPVLRVGLPIGVATVAEVGIWLGATLYAARFGTVEVAAHTLALRTAGVAYAVPTALLQASMVRIARAEALGDARASRSVVTSSLGLSVAFGAALCLVLLSLATPLAHAVFDDGELGKAAAQLAGWLLAILGVTELVLGPGSAATGLLRGRKDARAPMVHVLVGHWLVGLPLALWLGAGLGLGVVGLWCALGLGTLVAAGLSVGRLWLHGRNRASAAMQAA</sequence>